<dbReference type="InterPro" id="IPR001752">
    <property type="entry name" value="Kinesin_motor_dom"/>
</dbReference>
<dbReference type="InterPro" id="IPR027640">
    <property type="entry name" value="Kinesin-like_fam"/>
</dbReference>
<name>A0A6A4NW93_LUPAL</name>
<dbReference type="PRINTS" id="PR00380">
    <property type="entry name" value="KINESINHEAVY"/>
</dbReference>
<proteinExistence type="inferred from homology"/>
<dbReference type="OrthoDB" id="1429994at2759"/>
<reference evidence="8" key="1">
    <citation type="journal article" date="2020" name="Nat. Commun.">
        <title>Genome sequence of the cluster root forming white lupin.</title>
        <authorList>
            <person name="Hufnagel B."/>
            <person name="Marques A."/>
            <person name="Soriano A."/>
            <person name="Marques L."/>
            <person name="Divol F."/>
            <person name="Doumas P."/>
            <person name="Sallet E."/>
            <person name="Mancinotti D."/>
            <person name="Carrere S."/>
            <person name="Marande W."/>
            <person name="Arribat S."/>
            <person name="Keller J."/>
            <person name="Huneau C."/>
            <person name="Blein T."/>
            <person name="Aime D."/>
            <person name="Laguerre M."/>
            <person name="Taylor J."/>
            <person name="Schubert V."/>
            <person name="Nelson M."/>
            <person name="Geu-Flores F."/>
            <person name="Crespi M."/>
            <person name="Gallardo-Guerrero K."/>
            <person name="Delaux P.-M."/>
            <person name="Salse J."/>
            <person name="Berges H."/>
            <person name="Guyot R."/>
            <person name="Gouzy J."/>
            <person name="Peret B."/>
        </authorList>
    </citation>
    <scope>NUCLEOTIDE SEQUENCE [LARGE SCALE GENOMIC DNA]</scope>
    <source>
        <strain evidence="8">cv. Amiga</strain>
    </source>
</reference>
<keyword evidence="3 4" id="KW-0505">Motor protein</keyword>
<dbReference type="InterPro" id="IPR036961">
    <property type="entry name" value="Kinesin_motor_dom_sf"/>
</dbReference>
<dbReference type="GO" id="GO:0005524">
    <property type="term" value="F:ATP binding"/>
    <property type="evidence" value="ECO:0007669"/>
    <property type="project" value="UniProtKB-UniRule"/>
</dbReference>
<feature type="domain" description="Kinesin motor" evidence="6">
    <location>
        <begin position="18"/>
        <end position="298"/>
    </location>
</feature>
<dbReference type="SUPFAM" id="SSF52540">
    <property type="entry name" value="P-loop containing nucleoside triphosphate hydrolases"/>
    <property type="match status" value="1"/>
</dbReference>
<organism evidence="7 8">
    <name type="scientific">Lupinus albus</name>
    <name type="common">White lupine</name>
    <name type="synonym">Lupinus termis</name>
    <dbReference type="NCBI Taxonomy" id="3870"/>
    <lineage>
        <taxon>Eukaryota</taxon>
        <taxon>Viridiplantae</taxon>
        <taxon>Streptophyta</taxon>
        <taxon>Embryophyta</taxon>
        <taxon>Tracheophyta</taxon>
        <taxon>Spermatophyta</taxon>
        <taxon>Magnoliopsida</taxon>
        <taxon>eudicotyledons</taxon>
        <taxon>Gunneridae</taxon>
        <taxon>Pentapetalae</taxon>
        <taxon>rosids</taxon>
        <taxon>fabids</taxon>
        <taxon>Fabales</taxon>
        <taxon>Fabaceae</taxon>
        <taxon>Papilionoideae</taxon>
        <taxon>50 kb inversion clade</taxon>
        <taxon>genistoids sensu lato</taxon>
        <taxon>core genistoids</taxon>
        <taxon>Genisteae</taxon>
        <taxon>Lupinus</taxon>
    </lineage>
</organism>
<evidence type="ECO:0000256" key="5">
    <source>
        <dbReference type="RuleBase" id="RU000394"/>
    </source>
</evidence>
<feature type="binding site" evidence="4">
    <location>
        <begin position="106"/>
        <end position="113"/>
    </location>
    <ligand>
        <name>ATP</name>
        <dbReference type="ChEBI" id="CHEBI:30616"/>
    </ligand>
</feature>
<dbReference type="PROSITE" id="PS00411">
    <property type="entry name" value="KINESIN_MOTOR_1"/>
    <property type="match status" value="1"/>
</dbReference>
<dbReference type="AlphaFoldDB" id="A0A6A4NW93"/>
<sequence>MGSTSGESMQGSEGREERIVVSVRVRPLNDKELAKNDVSEWECSNDTTIIYRSNVPASDRSLYPTAYSFDRVFRTDCPTHKVYEEAAKEVALSVLSGINSSIFAYGQTSSGKTYTMSGITEYAVTDIFNHIENHKEREYVLKFSALEIYNESVRDLLSTDTTPLRLLDDPERGTVVEKLTEETVLDLNHFEELISFCETQRQIGETSLNEASSRSHQILRLTIESSACESMVNGKSSSLAASVNFVDLAGSERASQTNSAGTRLKEGCHINRSLLTLGTVIRKLRLASKGCIQYFLLV</sequence>
<evidence type="ECO:0000259" key="6">
    <source>
        <dbReference type="PROSITE" id="PS50067"/>
    </source>
</evidence>
<dbReference type="GO" id="GO:0007018">
    <property type="term" value="P:microtubule-based movement"/>
    <property type="evidence" value="ECO:0007669"/>
    <property type="project" value="InterPro"/>
</dbReference>
<dbReference type="Proteomes" id="UP000447434">
    <property type="component" value="Chromosome 16"/>
</dbReference>
<evidence type="ECO:0000256" key="2">
    <source>
        <dbReference type="ARBA" id="ARBA00022840"/>
    </source>
</evidence>
<comment type="similarity">
    <text evidence="4 5">Belongs to the TRAFAC class myosin-kinesin ATPase superfamily. Kinesin family.</text>
</comment>
<evidence type="ECO:0000256" key="3">
    <source>
        <dbReference type="ARBA" id="ARBA00023175"/>
    </source>
</evidence>
<dbReference type="InterPro" id="IPR019821">
    <property type="entry name" value="Kinesin_motor_CS"/>
</dbReference>
<dbReference type="GO" id="GO:0008017">
    <property type="term" value="F:microtubule binding"/>
    <property type="evidence" value="ECO:0007669"/>
    <property type="project" value="InterPro"/>
</dbReference>
<accession>A0A6A4NW93</accession>
<keyword evidence="5" id="KW-0493">Microtubule</keyword>
<keyword evidence="2 4" id="KW-0067">ATP-binding</keyword>
<keyword evidence="8" id="KW-1185">Reference proteome</keyword>
<dbReference type="SMART" id="SM00129">
    <property type="entry name" value="KISc"/>
    <property type="match status" value="1"/>
</dbReference>
<dbReference type="PANTHER" id="PTHR47968">
    <property type="entry name" value="CENTROMERE PROTEIN E"/>
    <property type="match status" value="1"/>
</dbReference>
<dbReference type="GO" id="GO:0005874">
    <property type="term" value="C:microtubule"/>
    <property type="evidence" value="ECO:0007669"/>
    <property type="project" value="UniProtKB-KW"/>
</dbReference>
<dbReference type="EMBL" id="WOCE01000016">
    <property type="protein sequence ID" value="KAE9597866.1"/>
    <property type="molecule type" value="Genomic_DNA"/>
</dbReference>
<evidence type="ECO:0000313" key="8">
    <source>
        <dbReference type="Proteomes" id="UP000447434"/>
    </source>
</evidence>
<protein>
    <recommendedName>
        <fullName evidence="5">Kinesin-like protein</fullName>
    </recommendedName>
</protein>
<dbReference type="GO" id="GO:0003777">
    <property type="term" value="F:microtubule motor activity"/>
    <property type="evidence" value="ECO:0007669"/>
    <property type="project" value="InterPro"/>
</dbReference>
<evidence type="ECO:0000313" key="7">
    <source>
        <dbReference type="EMBL" id="KAE9597866.1"/>
    </source>
</evidence>
<evidence type="ECO:0000256" key="1">
    <source>
        <dbReference type="ARBA" id="ARBA00022741"/>
    </source>
</evidence>
<gene>
    <name evidence="7" type="ORF">Lalb_Chr16g0391141</name>
</gene>
<dbReference type="PROSITE" id="PS50067">
    <property type="entry name" value="KINESIN_MOTOR_2"/>
    <property type="match status" value="1"/>
</dbReference>
<dbReference type="Gene3D" id="3.40.850.10">
    <property type="entry name" value="Kinesin motor domain"/>
    <property type="match status" value="1"/>
</dbReference>
<dbReference type="PANTHER" id="PTHR47968:SF37">
    <property type="entry name" value="ATP-BINDING MICROTUBULE MOTOR FAMILY PROTEIN"/>
    <property type="match status" value="1"/>
</dbReference>
<comment type="caution">
    <text evidence="7">The sequence shown here is derived from an EMBL/GenBank/DDBJ whole genome shotgun (WGS) entry which is preliminary data.</text>
</comment>
<dbReference type="InterPro" id="IPR027417">
    <property type="entry name" value="P-loop_NTPase"/>
</dbReference>
<keyword evidence="1 4" id="KW-0547">Nucleotide-binding</keyword>
<dbReference type="Pfam" id="PF00225">
    <property type="entry name" value="Kinesin"/>
    <property type="match status" value="1"/>
</dbReference>
<evidence type="ECO:0000256" key="4">
    <source>
        <dbReference type="PROSITE-ProRule" id="PRU00283"/>
    </source>
</evidence>